<reference evidence="1" key="1">
    <citation type="submission" date="2020-10" db="EMBL/GenBank/DDBJ databases">
        <title>Genomic Encyclopedia of Type Strains, Phase IV (KMG-IV): sequencing the most valuable type-strain genomes for metagenomic binning, comparative biology and taxonomic classification.</title>
        <authorList>
            <person name="Goeker M."/>
        </authorList>
    </citation>
    <scope>NUCLEOTIDE SEQUENCE</scope>
    <source>
        <strain evidence="1">DSM 13886</strain>
    </source>
</reference>
<gene>
    <name evidence="1" type="ORF">H4683_001884</name>
</gene>
<evidence type="ECO:0008006" key="3">
    <source>
        <dbReference type="Google" id="ProtNLM"/>
    </source>
</evidence>
<comment type="caution">
    <text evidence="1">The sequence shown here is derived from an EMBL/GenBank/DDBJ whole genome shotgun (WGS) entry which is preliminary data.</text>
</comment>
<dbReference type="Gene3D" id="4.10.410.40">
    <property type="match status" value="1"/>
</dbReference>
<evidence type="ECO:0000313" key="2">
    <source>
        <dbReference type="Proteomes" id="UP000658225"/>
    </source>
</evidence>
<evidence type="ECO:0000313" key="1">
    <source>
        <dbReference type="EMBL" id="MBE1554806.1"/>
    </source>
</evidence>
<keyword evidence="2" id="KW-1185">Reference proteome</keyword>
<dbReference type="InterPro" id="IPR014918">
    <property type="entry name" value="Phage_tail_3"/>
</dbReference>
<accession>A0A927R387</accession>
<organism evidence="1 2">
    <name type="scientific">Sporosarcina limicola</name>
    <dbReference type="NCBI Taxonomy" id="34101"/>
    <lineage>
        <taxon>Bacteria</taxon>
        <taxon>Bacillati</taxon>
        <taxon>Bacillota</taxon>
        <taxon>Bacilli</taxon>
        <taxon>Bacillales</taxon>
        <taxon>Caryophanaceae</taxon>
        <taxon>Sporosarcina</taxon>
    </lineage>
</organism>
<dbReference type="Proteomes" id="UP000658225">
    <property type="component" value="Unassembled WGS sequence"/>
</dbReference>
<name>A0A927R387_9BACL</name>
<dbReference type="AlphaFoldDB" id="A0A927R387"/>
<dbReference type="RefSeq" id="WP_192598554.1">
    <property type="nucleotide sequence ID" value="NZ_JADBEL010000008.1"/>
</dbReference>
<dbReference type="Pfam" id="PF08813">
    <property type="entry name" value="Phage_tail_3"/>
    <property type="match status" value="1"/>
</dbReference>
<proteinExistence type="predicted"/>
<sequence>MPGLLSKDTTLSVKSGTGGAYKVLEHLMEVPEMGGDPEKVEVTTLSDGVKKYINGVKDLGDLSFKFLYDNEKVDSNYRVLKALQDANTKASYKVEYPDGTGHEFEAYVNVKMDSAAVNAAMTFSAGMSLQSDITVTNPTP</sequence>
<protein>
    <recommendedName>
        <fullName evidence="3">Phage tail protein</fullName>
    </recommendedName>
</protein>
<dbReference type="EMBL" id="JADBEL010000008">
    <property type="protein sequence ID" value="MBE1554806.1"/>
    <property type="molecule type" value="Genomic_DNA"/>
</dbReference>